<protein>
    <submittedName>
        <fullName evidence="1">Sema domain-containing protein</fullName>
    </submittedName>
</protein>
<dbReference type="AlphaFoldDB" id="A0A5K3ET16"/>
<sequence length="92" mass="10093">MNPMNLLQTARCIIPTRTHHLTSARLIFFAGRLVISVRDHVGVFYCARLSRGNMPTKTTATVPSVQQPVLVCPLGSQVLAQSFPHLACLQGH</sequence>
<dbReference type="WBParaSite" id="MCU_002880-RA">
    <property type="protein sequence ID" value="MCU_002880-RA"/>
    <property type="gene ID" value="MCU_002880"/>
</dbReference>
<proteinExistence type="predicted"/>
<name>A0A5K3ET16_MESCO</name>
<accession>A0A5K3ET16</accession>
<evidence type="ECO:0000313" key="1">
    <source>
        <dbReference type="WBParaSite" id="MCU_002880-RA"/>
    </source>
</evidence>
<organism evidence="1">
    <name type="scientific">Mesocestoides corti</name>
    <name type="common">Flatworm</name>
    <dbReference type="NCBI Taxonomy" id="53468"/>
    <lineage>
        <taxon>Eukaryota</taxon>
        <taxon>Metazoa</taxon>
        <taxon>Spiralia</taxon>
        <taxon>Lophotrochozoa</taxon>
        <taxon>Platyhelminthes</taxon>
        <taxon>Cestoda</taxon>
        <taxon>Eucestoda</taxon>
        <taxon>Cyclophyllidea</taxon>
        <taxon>Mesocestoididae</taxon>
        <taxon>Mesocestoides</taxon>
    </lineage>
</organism>
<reference evidence="1" key="1">
    <citation type="submission" date="2019-11" db="UniProtKB">
        <authorList>
            <consortium name="WormBaseParasite"/>
        </authorList>
    </citation>
    <scope>IDENTIFICATION</scope>
</reference>